<name>A0A2A4J2Q7_HELVI</name>
<evidence type="ECO:0000256" key="2">
    <source>
        <dbReference type="SAM" id="MobiDB-lite"/>
    </source>
</evidence>
<feature type="coiled-coil region" evidence="1">
    <location>
        <begin position="19"/>
        <end position="46"/>
    </location>
</feature>
<organism evidence="3">
    <name type="scientific">Heliothis virescens</name>
    <name type="common">Tobacco budworm moth</name>
    <dbReference type="NCBI Taxonomy" id="7102"/>
    <lineage>
        <taxon>Eukaryota</taxon>
        <taxon>Metazoa</taxon>
        <taxon>Ecdysozoa</taxon>
        <taxon>Arthropoda</taxon>
        <taxon>Hexapoda</taxon>
        <taxon>Insecta</taxon>
        <taxon>Pterygota</taxon>
        <taxon>Neoptera</taxon>
        <taxon>Endopterygota</taxon>
        <taxon>Lepidoptera</taxon>
        <taxon>Glossata</taxon>
        <taxon>Ditrysia</taxon>
        <taxon>Noctuoidea</taxon>
        <taxon>Noctuidae</taxon>
        <taxon>Heliothinae</taxon>
        <taxon>Heliothis</taxon>
    </lineage>
</organism>
<dbReference type="AlphaFoldDB" id="A0A2A4J2Q7"/>
<sequence>MNIQNIEKALRRSDNTDKDPELLKRINDLEKELKDVKNRLSNVTNVVIVTVTEKAVTVTEKEKMKDNFITQVLYGPYAPEIKKDGVSPDVVTGIMDKKPQENELNTVTETVVGDFYTDNRTVHEEIPLENTTDFNTKIDDNFGISYPVSNADFYYTVPEYPAMRDVLMHSDEAGPWGDSYKFDMIKATKSTPMEVTTPKDNITNSTTTAKPTSLATPIKSSTTLHAARFVLEDAKNDVVSLLLNKKQIPISTLGPSPSILPTNQNISNDTTAETTTVATTNAVDNTTTFGATFYRTLEPINWEELSTPYGFYRRADGRYVPGYPDLENTFI</sequence>
<gene>
    <name evidence="3" type="ORF">B5V51_7684</name>
</gene>
<comment type="caution">
    <text evidence="3">The sequence shown here is derived from an EMBL/GenBank/DDBJ whole genome shotgun (WGS) entry which is preliminary data.</text>
</comment>
<proteinExistence type="predicted"/>
<keyword evidence="1" id="KW-0175">Coiled coil</keyword>
<accession>A0A2A4J2Q7</accession>
<dbReference type="EMBL" id="NWSH01003371">
    <property type="protein sequence ID" value="PCG66437.1"/>
    <property type="molecule type" value="Genomic_DNA"/>
</dbReference>
<feature type="region of interest" description="Disordered" evidence="2">
    <location>
        <begin position="194"/>
        <end position="214"/>
    </location>
</feature>
<reference evidence="3" key="1">
    <citation type="submission" date="2017-09" db="EMBL/GenBank/DDBJ databases">
        <title>Contemporary evolution of a Lepidopteran species, Heliothis virescens, in response to modern agricultural practices.</title>
        <authorList>
            <person name="Fritz M.L."/>
            <person name="Deyonke A.M."/>
            <person name="Papanicolaou A."/>
            <person name="Micinski S."/>
            <person name="Westbrook J."/>
            <person name="Gould F."/>
        </authorList>
    </citation>
    <scope>NUCLEOTIDE SEQUENCE [LARGE SCALE GENOMIC DNA]</scope>
    <source>
        <strain evidence="3">HvINT-</strain>
        <tissue evidence="3">Whole body</tissue>
    </source>
</reference>
<protein>
    <submittedName>
        <fullName evidence="3">Uncharacterized protein</fullName>
    </submittedName>
</protein>
<evidence type="ECO:0000256" key="1">
    <source>
        <dbReference type="SAM" id="Coils"/>
    </source>
</evidence>
<evidence type="ECO:0000313" key="3">
    <source>
        <dbReference type="EMBL" id="PCG66437.1"/>
    </source>
</evidence>